<dbReference type="CDD" id="cd06259">
    <property type="entry name" value="YdcF-like"/>
    <property type="match status" value="1"/>
</dbReference>
<evidence type="ECO:0000313" key="2">
    <source>
        <dbReference type="EMBL" id="RLP07659.1"/>
    </source>
</evidence>
<dbReference type="PANTHER" id="PTHR30336">
    <property type="entry name" value="INNER MEMBRANE PROTEIN, PROBABLE PERMEASE"/>
    <property type="match status" value="1"/>
</dbReference>
<dbReference type="Proteomes" id="UP000279336">
    <property type="component" value="Unassembled WGS sequence"/>
</dbReference>
<dbReference type="Proteomes" id="UP000263928">
    <property type="component" value="Unassembled WGS sequence"/>
</dbReference>
<evidence type="ECO:0000259" key="1">
    <source>
        <dbReference type="Pfam" id="PF02698"/>
    </source>
</evidence>
<dbReference type="EMBL" id="RCIW01000017">
    <property type="protein sequence ID" value="RLP07659.1"/>
    <property type="molecule type" value="Genomic_DNA"/>
</dbReference>
<dbReference type="GO" id="GO:0005886">
    <property type="term" value="C:plasma membrane"/>
    <property type="evidence" value="ECO:0007669"/>
    <property type="project" value="TreeGrafter"/>
</dbReference>
<feature type="domain" description="DUF218" evidence="1">
    <location>
        <begin position="45"/>
        <end position="164"/>
    </location>
</feature>
<reference evidence="3" key="1">
    <citation type="submission" date="2018-08" db="EMBL/GenBank/DDBJ databases">
        <authorList>
            <person name="Ferrada E.E."/>
            <person name="Latorre B.A."/>
        </authorList>
    </citation>
    <scope>NUCLEOTIDE SEQUENCE [LARGE SCALE GENOMIC DNA]</scope>
    <source>
        <strain evidence="3">Propionibacterium_australiense1</strain>
    </source>
</reference>
<dbReference type="Pfam" id="PF02698">
    <property type="entry name" value="DUF218"/>
    <property type="match status" value="1"/>
</dbReference>
<evidence type="ECO:0000313" key="5">
    <source>
        <dbReference type="Proteomes" id="UP000279336"/>
    </source>
</evidence>
<evidence type="ECO:0000313" key="3">
    <source>
        <dbReference type="EMBL" id="SYZ33713.1"/>
    </source>
</evidence>
<dbReference type="RefSeq" id="WP_119162051.1">
    <property type="nucleotide sequence ID" value="NZ_LR134442.1"/>
</dbReference>
<keyword evidence="4" id="KW-1185">Reference proteome</keyword>
<evidence type="ECO:0000313" key="4">
    <source>
        <dbReference type="Proteomes" id="UP000263928"/>
    </source>
</evidence>
<dbReference type="InterPro" id="IPR051599">
    <property type="entry name" value="Cell_Envelope_Assoc"/>
</dbReference>
<organism evidence="3 4">
    <name type="scientific">Propionibacterium australiense</name>
    <dbReference type="NCBI Taxonomy" id="119981"/>
    <lineage>
        <taxon>Bacteria</taxon>
        <taxon>Bacillati</taxon>
        <taxon>Actinomycetota</taxon>
        <taxon>Actinomycetes</taxon>
        <taxon>Propionibacteriales</taxon>
        <taxon>Propionibacteriaceae</taxon>
        <taxon>Propionibacterium</taxon>
    </lineage>
</organism>
<reference evidence="2 5" key="3">
    <citation type="submission" date="2018-10" db="EMBL/GenBank/DDBJ databases">
        <title>Propionibacterium australiense Genome Sequencing and Assembly.</title>
        <authorList>
            <person name="Bernier A.-M."/>
            <person name="Bernard K."/>
        </authorList>
    </citation>
    <scope>NUCLEOTIDE SEQUENCE [LARGE SCALE GENOMIC DNA]</scope>
    <source>
        <strain evidence="2 5">NML98A078</strain>
    </source>
</reference>
<accession>A0A383S793</accession>
<gene>
    <name evidence="2" type="ORF">D7U36_10695</name>
    <name evidence="3" type="ORF">PROPAUS_1633</name>
</gene>
<dbReference type="PANTHER" id="PTHR30336:SF6">
    <property type="entry name" value="INTEGRAL MEMBRANE PROTEIN"/>
    <property type="match status" value="1"/>
</dbReference>
<dbReference type="InterPro" id="IPR003848">
    <property type="entry name" value="DUF218"/>
</dbReference>
<sequence length="219" mass="23682">MFKFLRRLIGAIIVLAVIIVAGGFAWVRVVSHARVYEATEAPYRDVALVLGAGLTPDGTPSTYLSGRLDEAVTLYNAGLVSVILVSGDNRTTSYSEPDAMAGYLVEKGIPREDVIADYAGLDTYDSCYRARDIFGVTSVTVIGQSYHIARAVTTCQMLGLDTVGVGNEQPHATSTWRWGIVRELGSNVKLIADLIQRREATIMGSQETSVTDALARHGR</sequence>
<proteinExistence type="predicted"/>
<protein>
    <submittedName>
        <fullName evidence="3">Rossmann-like alpha/beta/alpha sandwich fold</fullName>
    </submittedName>
</protein>
<dbReference type="AlphaFoldDB" id="A0A383S793"/>
<dbReference type="OrthoDB" id="9782395at2"/>
<dbReference type="EMBL" id="UNQJ01000011">
    <property type="protein sequence ID" value="SYZ33713.1"/>
    <property type="molecule type" value="Genomic_DNA"/>
</dbReference>
<reference evidence="4" key="2">
    <citation type="submission" date="2018-08" db="EMBL/GenBank/DDBJ databases">
        <authorList>
            <person name="Hornung B."/>
        </authorList>
    </citation>
    <scope>NUCLEOTIDE SEQUENCE [LARGE SCALE GENOMIC DNA]</scope>
</reference>
<name>A0A383S793_9ACTN</name>